<dbReference type="OrthoDB" id="8687931at2"/>
<dbReference type="SMART" id="SM00278">
    <property type="entry name" value="HhH1"/>
    <property type="match status" value="2"/>
</dbReference>
<evidence type="ECO:0000313" key="3">
    <source>
        <dbReference type="EMBL" id="RBP43245.1"/>
    </source>
</evidence>
<dbReference type="GO" id="GO:0006281">
    <property type="term" value="P:DNA repair"/>
    <property type="evidence" value="ECO:0007669"/>
    <property type="project" value="InterPro"/>
</dbReference>
<gene>
    <name evidence="3" type="ORF">DFR37_101373</name>
</gene>
<keyword evidence="4" id="KW-1185">Reference proteome</keyword>
<comment type="caution">
    <text evidence="3">The sequence shown here is derived from an EMBL/GenBank/DDBJ whole genome shotgun (WGS) entry which is preliminary data.</text>
</comment>
<reference evidence="3 4" key="1">
    <citation type="submission" date="2018-06" db="EMBL/GenBank/DDBJ databases">
        <title>Genomic Encyclopedia of Type Strains, Phase IV (KMG-IV): sequencing the most valuable type-strain genomes for metagenomic binning, comparative biology and taxonomic classification.</title>
        <authorList>
            <person name="Goeker M."/>
        </authorList>
    </citation>
    <scope>NUCLEOTIDE SEQUENCE [LARGE SCALE GENOMIC DNA]</scope>
    <source>
        <strain evidence="3 4">DSM 25520</strain>
    </source>
</reference>
<dbReference type="InterPro" id="IPR003583">
    <property type="entry name" value="Hlx-hairpin-Hlx_DNA-bd_motif"/>
</dbReference>
<dbReference type="AlphaFoldDB" id="A0A366HMR3"/>
<dbReference type="Pfam" id="PF12836">
    <property type="entry name" value="HHH_3"/>
    <property type="match status" value="1"/>
</dbReference>
<accession>A0A366HMR3</accession>
<feature type="domain" description="Helix-hairpin-helix DNA-binding motif class 1" evidence="2">
    <location>
        <begin position="133"/>
        <end position="152"/>
    </location>
</feature>
<dbReference type="PANTHER" id="PTHR21180:SF32">
    <property type="entry name" value="ENDONUCLEASE_EXONUCLEASE_PHOSPHATASE FAMILY DOMAIN-CONTAINING PROTEIN 1"/>
    <property type="match status" value="1"/>
</dbReference>
<protein>
    <submittedName>
        <fullName evidence="3">Competence protein ComEA</fullName>
    </submittedName>
</protein>
<organism evidence="3 4">
    <name type="scientific">Eoetvoesiella caeni</name>
    <dbReference type="NCBI Taxonomy" id="645616"/>
    <lineage>
        <taxon>Bacteria</taxon>
        <taxon>Pseudomonadati</taxon>
        <taxon>Pseudomonadota</taxon>
        <taxon>Betaproteobacteria</taxon>
        <taxon>Burkholderiales</taxon>
        <taxon>Alcaligenaceae</taxon>
        <taxon>Eoetvoesiella</taxon>
    </lineage>
</organism>
<dbReference type="EMBL" id="QNRQ01000001">
    <property type="protein sequence ID" value="RBP43245.1"/>
    <property type="molecule type" value="Genomic_DNA"/>
</dbReference>
<feature type="region of interest" description="Disordered" evidence="1">
    <location>
        <begin position="1"/>
        <end position="46"/>
    </location>
</feature>
<dbReference type="InterPro" id="IPR051675">
    <property type="entry name" value="Endo/Exo/Phosphatase_dom_1"/>
</dbReference>
<evidence type="ECO:0000259" key="2">
    <source>
        <dbReference type="SMART" id="SM00278"/>
    </source>
</evidence>
<dbReference type="Proteomes" id="UP000253628">
    <property type="component" value="Unassembled WGS sequence"/>
</dbReference>
<dbReference type="InterPro" id="IPR010994">
    <property type="entry name" value="RuvA_2-like"/>
</dbReference>
<dbReference type="SUPFAM" id="SSF47781">
    <property type="entry name" value="RuvA domain 2-like"/>
    <property type="match status" value="1"/>
</dbReference>
<evidence type="ECO:0000313" key="4">
    <source>
        <dbReference type="Proteomes" id="UP000253628"/>
    </source>
</evidence>
<feature type="region of interest" description="Disordered" evidence="1">
    <location>
        <begin position="165"/>
        <end position="192"/>
    </location>
</feature>
<dbReference type="GO" id="GO:0003677">
    <property type="term" value="F:DNA binding"/>
    <property type="evidence" value="ECO:0007669"/>
    <property type="project" value="InterPro"/>
</dbReference>
<dbReference type="RefSeq" id="WP_113931536.1">
    <property type="nucleotide sequence ID" value="NZ_JACCEU010000001.1"/>
</dbReference>
<dbReference type="Gene3D" id="1.10.150.280">
    <property type="entry name" value="AF1531-like domain"/>
    <property type="match status" value="1"/>
</dbReference>
<dbReference type="PANTHER" id="PTHR21180">
    <property type="entry name" value="ENDONUCLEASE/EXONUCLEASE/PHOSPHATASE FAMILY DOMAIN-CONTAINING PROTEIN 1"/>
    <property type="match status" value="1"/>
</dbReference>
<evidence type="ECO:0000256" key="1">
    <source>
        <dbReference type="SAM" id="MobiDB-lite"/>
    </source>
</evidence>
<feature type="compositionally biased region" description="Low complexity" evidence="1">
    <location>
        <begin position="32"/>
        <end position="46"/>
    </location>
</feature>
<sequence>MNPFTESTVARPLSESTQAQNPAQSSAIPAQGPDASSGAPSDAAAPSGQAHVARLAFLQALGRRLKGRSLSAASARILLALGLGLAASSLAHAVDVNTATAEQLRAVRGIGPKTAQLIIEERTRGGKYESFDDFSERVKGIGPKKAAAMQASGLTVGGAASSLSMAGAATAGSPSPRAASAVPARGGKPGTK</sequence>
<feature type="compositionally biased region" description="Low complexity" evidence="1">
    <location>
        <begin position="165"/>
        <end position="186"/>
    </location>
</feature>
<name>A0A366HMR3_9BURK</name>
<feature type="domain" description="Helix-hairpin-helix DNA-binding motif class 1" evidence="2">
    <location>
        <begin position="102"/>
        <end position="121"/>
    </location>
</feature>
<proteinExistence type="predicted"/>
<feature type="compositionally biased region" description="Polar residues" evidence="1">
    <location>
        <begin position="1"/>
        <end position="28"/>
    </location>
</feature>